<name>A0ABU0YYN2_9MICO</name>
<dbReference type="Pfam" id="PF16355">
    <property type="entry name" value="DUF4982"/>
    <property type="match status" value="1"/>
</dbReference>
<evidence type="ECO:0000259" key="4">
    <source>
        <dbReference type="Pfam" id="PF00703"/>
    </source>
</evidence>
<evidence type="ECO:0000259" key="6">
    <source>
        <dbReference type="Pfam" id="PF16355"/>
    </source>
</evidence>
<protein>
    <submittedName>
        <fullName evidence="8">Glycoside hydrolase family 2 TIM barrel-domain containing protein</fullName>
    </submittedName>
</protein>
<evidence type="ECO:0000259" key="5">
    <source>
        <dbReference type="Pfam" id="PF02836"/>
    </source>
</evidence>
<dbReference type="EMBL" id="JAVFWO010000001">
    <property type="protein sequence ID" value="MDQ7876641.1"/>
    <property type="molecule type" value="Genomic_DNA"/>
</dbReference>
<dbReference type="InterPro" id="IPR013783">
    <property type="entry name" value="Ig-like_fold"/>
</dbReference>
<dbReference type="GO" id="GO:0016787">
    <property type="term" value="F:hydrolase activity"/>
    <property type="evidence" value="ECO:0007669"/>
    <property type="project" value="UniProtKB-KW"/>
</dbReference>
<feature type="domain" description="DUF4982" evidence="6">
    <location>
        <begin position="632"/>
        <end position="686"/>
    </location>
</feature>
<proteinExistence type="inferred from homology"/>
<evidence type="ECO:0000256" key="1">
    <source>
        <dbReference type="ARBA" id="ARBA00007401"/>
    </source>
</evidence>
<keyword evidence="2 8" id="KW-0378">Hydrolase</keyword>
<dbReference type="Gene3D" id="2.60.40.10">
    <property type="entry name" value="Immunoglobulins"/>
    <property type="match status" value="3"/>
</dbReference>
<keyword evidence="9" id="KW-1185">Reference proteome</keyword>
<dbReference type="Pfam" id="PF18565">
    <property type="entry name" value="Glyco_hydro2_C5"/>
    <property type="match status" value="1"/>
</dbReference>
<feature type="domain" description="Glycoside hydrolase family 2 catalytic" evidence="5">
    <location>
        <begin position="270"/>
        <end position="422"/>
    </location>
</feature>
<organism evidence="8 9">
    <name type="scientific">Microbacterium psychrotolerans</name>
    <dbReference type="NCBI Taxonomy" id="3068321"/>
    <lineage>
        <taxon>Bacteria</taxon>
        <taxon>Bacillati</taxon>
        <taxon>Actinomycetota</taxon>
        <taxon>Actinomycetes</taxon>
        <taxon>Micrococcales</taxon>
        <taxon>Microbacteriaceae</taxon>
        <taxon>Microbacterium</taxon>
    </lineage>
</organism>
<dbReference type="Gene3D" id="2.60.120.260">
    <property type="entry name" value="Galactose-binding domain-like"/>
    <property type="match status" value="1"/>
</dbReference>
<dbReference type="InterPro" id="IPR006103">
    <property type="entry name" value="Glyco_hydro_2_cat"/>
</dbReference>
<dbReference type="InterPro" id="IPR036156">
    <property type="entry name" value="Beta-gal/glucu_dom_sf"/>
</dbReference>
<accession>A0ABU0YYN2</accession>
<feature type="domain" description="Glycoside hydrolase family 2 immunoglobulin-like beta-sandwich" evidence="4">
    <location>
        <begin position="156"/>
        <end position="261"/>
    </location>
</feature>
<evidence type="ECO:0000313" key="8">
    <source>
        <dbReference type="EMBL" id="MDQ7876641.1"/>
    </source>
</evidence>
<dbReference type="PANTHER" id="PTHR42732">
    <property type="entry name" value="BETA-GALACTOSIDASE"/>
    <property type="match status" value="1"/>
</dbReference>
<gene>
    <name evidence="8" type="ORF">Q9R08_01505</name>
</gene>
<dbReference type="InterPro" id="IPR051913">
    <property type="entry name" value="GH2_Domain-Containing"/>
</dbReference>
<dbReference type="InterPro" id="IPR017853">
    <property type="entry name" value="GH"/>
</dbReference>
<dbReference type="Gene3D" id="3.20.20.80">
    <property type="entry name" value="Glycosidases"/>
    <property type="match status" value="1"/>
</dbReference>
<dbReference type="SUPFAM" id="SSF49785">
    <property type="entry name" value="Galactose-binding domain-like"/>
    <property type="match status" value="1"/>
</dbReference>
<evidence type="ECO:0000313" key="9">
    <source>
        <dbReference type="Proteomes" id="UP001235133"/>
    </source>
</evidence>
<dbReference type="InterPro" id="IPR008979">
    <property type="entry name" value="Galactose-bd-like_sf"/>
</dbReference>
<evidence type="ECO:0000256" key="2">
    <source>
        <dbReference type="ARBA" id="ARBA00022801"/>
    </source>
</evidence>
<dbReference type="InterPro" id="IPR006102">
    <property type="entry name" value="Ig-like_GH2"/>
</dbReference>
<comment type="similarity">
    <text evidence="1">Belongs to the glycosyl hydrolase 2 family.</text>
</comment>
<dbReference type="RefSeq" id="WP_308866044.1">
    <property type="nucleotide sequence ID" value="NZ_JAVFWO010000001.1"/>
</dbReference>
<dbReference type="SUPFAM" id="SSF51445">
    <property type="entry name" value="(Trans)glycosidases"/>
    <property type="match status" value="1"/>
</dbReference>
<comment type="caution">
    <text evidence="8">The sequence shown here is derived from an EMBL/GenBank/DDBJ whole genome shotgun (WGS) entry which is preliminary data.</text>
</comment>
<dbReference type="SUPFAM" id="SSF49303">
    <property type="entry name" value="beta-Galactosidase/glucuronidase domain"/>
    <property type="match status" value="1"/>
</dbReference>
<dbReference type="InterPro" id="IPR040605">
    <property type="entry name" value="Glyco_hydro2_dom5"/>
</dbReference>
<dbReference type="Pfam" id="PF00703">
    <property type="entry name" value="Glyco_hydro_2"/>
    <property type="match status" value="1"/>
</dbReference>
<feature type="domain" description="Glycoside hydrolase family 2" evidence="7">
    <location>
        <begin position="703"/>
        <end position="803"/>
    </location>
</feature>
<dbReference type="PANTHER" id="PTHR42732:SF1">
    <property type="entry name" value="BETA-MANNOSIDASE"/>
    <property type="match status" value="1"/>
</dbReference>
<dbReference type="Pfam" id="PF02836">
    <property type="entry name" value="Glyco_hydro_2_C"/>
    <property type="match status" value="1"/>
</dbReference>
<dbReference type="InterPro" id="IPR006101">
    <property type="entry name" value="Glyco_hydro_2"/>
</dbReference>
<dbReference type="InterPro" id="IPR032311">
    <property type="entry name" value="DUF4982"/>
</dbReference>
<evidence type="ECO:0000259" key="7">
    <source>
        <dbReference type="Pfam" id="PF18565"/>
    </source>
</evidence>
<evidence type="ECO:0000256" key="3">
    <source>
        <dbReference type="ARBA" id="ARBA00023295"/>
    </source>
</evidence>
<dbReference type="Proteomes" id="UP001235133">
    <property type="component" value="Unassembled WGS sequence"/>
</dbReference>
<keyword evidence="3" id="KW-0326">Glycosidase</keyword>
<dbReference type="PRINTS" id="PR00132">
    <property type="entry name" value="GLHYDRLASE2"/>
</dbReference>
<reference evidence="8 9" key="1">
    <citation type="submission" date="2023-08" db="EMBL/GenBank/DDBJ databases">
        <title>Microbacterium psychrotolerans sp. nov., a psychrotolerant bacterium isolated from soil in Heilongjiang Province, China.</title>
        <authorList>
            <person name="An P."/>
            <person name="Zhao D."/>
            <person name="Xiang H."/>
        </authorList>
    </citation>
    <scope>NUCLEOTIDE SEQUENCE [LARGE SCALE GENOMIC DNA]</scope>
    <source>
        <strain evidence="8 9">QXD-8</strain>
    </source>
</reference>
<sequence length="808" mass="88759">MQRVLFPHSWEFRERYSAGQTEFESVVLPHDPVLASSRLDDPALQATGYFPGGEWEYRARLPAPAHWRDRHVVLEFESVYRSAAVFVNGDLAIRRPSGTSTISVELDRYLRYGGENEIIVEARAHRDARWYTGGGIVRPVHLAIAPRVHVPLDGIVVTTPEHDAEASVVQVVTTVRNLEAIPAVRRLETSIVDPSGEVAGVDRTRVSVPPGGSTQVSQRILVMAPRRWSVETPDLYRVDSRLSSGTGDIDLDRSEVQFGIRTLHLDADRGLRINGDPVELRGACVHADNGVIGAATFDRAEARRVAVLKSAGFNAIRSAHQPMSRAMLDACDRLGVLVMDELTDVWTRSKSPDDGADQFTDWWQRDLEAMVTKDRNHPSVIIYSIGNEIPEAATRSGSQLSRSMSAEVRRLDPTRYVTAAVNGALFVMDAAVEVDPELLDGAPLHPVDEINGRASSLEDRMSALGVTGAVTALTEEAYGAPDIAGMNYLDCRYELDRELFPNRVIVGSETFPTHIDRLWALVRANPHVIGDFTWTGWDYLGEPGLGRMHYADDPPGNGALGPYPFMLAGSGDIDITGERRPASYYREIVYGLRSEPYIAVRRPQTRGRTTRSAPWSWTDCIPSWTWGGVGTEPLEVEVYSDAPEVELLVNGRSMGRRPTGPDHRYRALFEVEYVPGRIEAHAIREGLGAESVVLQTAGVDRRLRLTPEREALAVDGRDLGYVVIEIGDADGVRATNADVEVELRIDGPGSLQGFGSAAMVTEESFVDAQHRLHDGRALAVIRPTSAGRITVTASASGYVSVSVDLEAR</sequence>